<accession>A0A0K0F1G0</accession>
<reference evidence="2" key="1">
    <citation type="submission" date="2014-07" db="EMBL/GenBank/DDBJ databases">
        <authorList>
            <person name="Martin A.A"/>
            <person name="De Silva N."/>
        </authorList>
    </citation>
    <scope>NUCLEOTIDE SEQUENCE</scope>
</reference>
<name>A0A0K0F1G0_STRVS</name>
<dbReference type="Proteomes" id="UP000035680">
    <property type="component" value="Unassembled WGS sequence"/>
</dbReference>
<keyword evidence="2" id="KW-1185">Reference proteome</keyword>
<reference evidence="3" key="2">
    <citation type="submission" date="2015-08" db="UniProtKB">
        <authorList>
            <consortium name="WormBaseParasite"/>
        </authorList>
    </citation>
    <scope>IDENTIFICATION</scope>
</reference>
<protein>
    <submittedName>
        <fullName evidence="3">Uncharacterized protein</fullName>
    </submittedName>
</protein>
<evidence type="ECO:0000256" key="1">
    <source>
        <dbReference type="SAM" id="SignalP"/>
    </source>
</evidence>
<feature type="chain" id="PRO_5005329204" evidence="1">
    <location>
        <begin position="25"/>
        <end position="141"/>
    </location>
</feature>
<evidence type="ECO:0000313" key="3">
    <source>
        <dbReference type="WBParaSite" id="SVE_0263400.1"/>
    </source>
</evidence>
<sequence length="141" mass="16470">MKFLITNFNLFVLLLLIFTTHNESIEIDNNPDKSIIGNRHYRSLKKYKRDTSPPGDLYKEIPYSEKRQQCTETIKEKFGDGYEFTGFIGLSEFGNSKFRTTYFNSTIKDETHNDMKNMTLQFTAYSNGSEPICQIYESNSK</sequence>
<dbReference type="AlphaFoldDB" id="A0A0K0F1G0"/>
<keyword evidence="1" id="KW-0732">Signal</keyword>
<evidence type="ECO:0000313" key="2">
    <source>
        <dbReference type="Proteomes" id="UP000035680"/>
    </source>
</evidence>
<dbReference type="WBParaSite" id="SVE_0263400.1">
    <property type="protein sequence ID" value="SVE_0263400.1"/>
    <property type="gene ID" value="SVE_0263400"/>
</dbReference>
<feature type="signal peptide" evidence="1">
    <location>
        <begin position="1"/>
        <end position="24"/>
    </location>
</feature>
<organism evidence="2 3">
    <name type="scientific">Strongyloides venezuelensis</name>
    <name type="common">Threadworm</name>
    <dbReference type="NCBI Taxonomy" id="75913"/>
    <lineage>
        <taxon>Eukaryota</taxon>
        <taxon>Metazoa</taxon>
        <taxon>Ecdysozoa</taxon>
        <taxon>Nematoda</taxon>
        <taxon>Chromadorea</taxon>
        <taxon>Rhabditida</taxon>
        <taxon>Tylenchina</taxon>
        <taxon>Panagrolaimomorpha</taxon>
        <taxon>Strongyloidoidea</taxon>
        <taxon>Strongyloididae</taxon>
        <taxon>Strongyloides</taxon>
    </lineage>
</organism>
<proteinExistence type="predicted"/>